<protein>
    <submittedName>
        <fullName evidence="2">LysM peptidoglycan-binding domain-containing protein</fullName>
    </submittedName>
</protein>
<dbReference type="EMBL" id="JAWWMZ010000016">
    <property type="protein sequence ID" value="MDX4957165.1"/>
    <property type="molecule type" value="Genomic_DNA"/>
</dbReference>
<name>A0AAJ2VBB4_DELAC</name>
<feature type="non-terminal residue" evidence="2">
    <location>
        <position position="1"/>
    </location>
</feature>
<dbReference type="InterPro" id="IPR018392">
    <property type="entry name" value="LysM"/>
</dbReference>
<gene>
    <name evidence="2" type="ORF">SGN30_27430</name>
</gene>
<dbReference type="Pfam" id="PF01476">
    <property type="entry name" value="LysM"/>
    <property type="match status" value="1"/>
</dbReference>
<evidence type="ECO:0000313" key="2">
    <source>
        <dbReference type="EMBL" id="MDX4957165.1"/>
    </source>
</evidence>
<sequence length="767" mass="78865">GHIQRQLVANGEVLARYGDAPDSENPPKAGDVPKYVNTAEFHLNAPALKLRDTNFSAMSYTVVGGETLKTIARNVLGDSSLWWRIAEANGLAVSGDGELTAGQTLSIPKLALNANNADTFQPYDPSRVTGSLDSVLPAPAGQGGGCGALGKIIMVAVAVVATIYTAGVLGTAAAGAGTGFGATFSATMSTGMSVLGGTAGLTSGTAFAFGAASGAVGSIASQVAGNAMGVQDGFSWKGVALSALAGGISSGLATNPLFKGADLDKVLLRSTVGNVLTQGVGVVTGLQSSFSWRGVAASAAGAVAGQVAGKLLGDAVGTASWDPWAKEMVTRTGAGLAAGTVASIAQGGRVSMQQVATDAFGNALGWSVAGTSGVLPPSPVATSKYPWLTEMNQWSSLPRVKVAELGSDFSPTVLDSASPSYALPTLVVRPSGSEWSNPFADSGLASVQWTISSITNAARSSPQEANWSFREASMAQRKLDDAQALVQYRARLANGPSMSAWDGVARRSPIDTYLTQARGGLDAVHGDQWGIRVAQSLPDAVVNEAGGLAAAKVIGMLSKAAAPVRGAIFGERSVLMSNLQTEMRAGLRADLPIGPSLEGITPGGSAAVFGSTARPLMSSADLLGVEPASQKLIGAVAQRRSIAWATPGSEEERLLKYFGAEASVSSNQFGEQGMSIILKPNPSKPAVLEEFLHGTQHRLGLPDQFGTEWSEVHVKSFMLRHQDMLGVGAEDASILRRLLQRDIGDLNAAKAAQPDKYFKPIMLPQGF</sequence>
<evidence type="ECO:0000259" key="1">
    <source>
        <dbReference type="PROSITE" id="PS51782"/>
    </source>
</evidence>
<comment type="caution">
    <text evidence="2">The sequence shown here is derived from an EMBL/GenBank/DDBJ whole genome shotgun (WGS) entry which is preliminary data.</text>
</comment>
<reference evidence="2" key="1">
    <citation type="submission" date="2023-11" db="EMBL/GenBank/DDBJ databases">
        <title>Identification and selenium tolerance of Delftia acidovorans R3-25.</title>
        <authorList>
            <person name="Zhang S."/>
            <person name="Liu Y."/>
            <person name="Guo Y."/>
        </authorList>
    </citation>
    <scope>NUCLEOTIDE SEQUENCE</scope>
    <source>
        <strain evidence="2">R3-25</strain>
    </source>
</reference>
<organism evidence="2 3">
    <name type="scientific">Delftia acidovorans</name>
    <name type="common">Pseudomonas acidovorans</name>
    <name type="synonym">Comamonas acidovorans</name>
    <dbReference type="NCBI Taxonomy" id="80866"/>
    <lineage>
        <taxon>Bacteria</taxon>
        <taxon>Pseudomonadati</taxon>
        <taxon>Pseudomonadota</taxon>
        <taxon>Betaproteobacteria</taxon>
        <taxon>Burkholderiales</taxon>
        <taxon>Comamonadaceae</taxon>
        <taxon>Delftia</taxon>
    </lineage>
</organism>
<proteinExistence type="predicted"/>
<dbReference type="PROSITE" id="PS51782">
    <property type="entry name" value="LYSM"/>
    <property type="match status" value="1"/>
</dbReference>
<dbReference type="InterPro" id="IPR036779">
    <property type="entry name" value="LysM_dom_sf"/>
</dbReference>
<dbReference type="CDD" id="cd00118">
    <property type="entry name" value="LysM"/>
    <property type="match status" value="1"/>
</dbReference>
<dbReference type="RefSeq" id="WP_319076655.1">
    <property type="nucleotide sequence ID" value="NZ_JAWWMZ010000016.1"/>
</dbReference>
<dbReference type="Proteomes" id="UP001287445">
    <property type="component" value="Unassembled WGS sequence"/>
</dbReference>
<evidence type="ECO:0000313" key="3">
    <source>
        <dbReference type="Proteomes" id="UP001287445"/>
    </source>
</evidence>
<accession>A0AAJ2VBB4</accession>
<dbReference type="AlphaFoldDB" id="A0AAJ2VBB4"/>
<feature type="domain" description="LysM" evidence="1">
    <location>
        <begin position="58"/>
        <end position="107"/>
    </location>
</feature>
<dbReference type="Gene3D" id="3.10.350.10">
    <property type="entry name" value="LysM domain"/>
    <property type="match status" value="1"/>
</dbReference>